<reference evidence="2 3" key="1">
    <citation type="submission" date="2024-04" db="EMBL/GenBank/DDBJ databases">
        <title>Phyllosticta paracitricarpa is synonymous to the EU quarantine fungus P. citricarpa based on phylogenomic analyses.</title>
        <authorList>
            <consortium name="Lawrence Berkeley National Laboratory"/>
            <person name="Van ingen-buijs V.A."/>
            <person name="Van westerhoven A.C."/>
            <person name="Haridas S."/>
            <person name="Skiadas P."/>
            <person name="Martin F."/>
            <person name="Groenewald J.Z."/>
            <person name="Crous P.W."/>
            <person name="Seidl M.F."/>
        </authorList>
    </citation>
    <scope>NUCLEOTIDE SEQUENCE [LARGE SCALE GENOMIC DNA]</scope>
    <source>
        <strain evidence="2 3">CBS 141358</strain>
    </source>
</reference>
<organism evidence="2 3">
    <name type="scientific">Phyllosticta paracitricarpa</name>
    <dbReference type="NCBI Taxonomy" id="2016321"/>
    <lineage>
        <taxon>Eukaryota</taxon>
        <taxon>Fungi</taxon>
        <taxon>Dikarya</taxon>
        <taxon>Ascomycota</taxon>
        <taxon>Pezizomycotina</taxon>
        <taxon>Dothideomycetes</taxon>
        <taxon>Dothideomycetes incertae sedis</taxon>
        <taxon>Botryosphaeriales</taxon>
        <taxon>Phyllostictaceae</taxon>
        <taxon>Phyllosticta</taxon>
    </lineage>
</organism>
<protein>
    <submittedName>
        <fullName evidence="2">Uncharacterized protein</fullName>
    </submittedName>
</protein>
<keyword evidence="3" id="KW-1185">Reference proteome</keyword>
<feature type="region of interest" description="Disordered" evidence="1">
    <location>
        <begin position="1"/>
        <end position="20"/>
    </location>
</feature>
<proteinExistence type="predicted"/>
<comment type="caution">
    <text evidence="2">The sequence shown here is derived from an EMBL/GenBank/DDBJ whole genome shotgun (WGS) entry which is preliminary data.</text>
</comment>
<feature type="compositionally biased region" description="Low complexity" evidence="1">
    <location>
        <begin position="10"/>
        <end position="20"/>
    </location>
</feature>
<evidence type="ECO:0000313" key="3">
    <source>
        <dbReference type="Proteomes" id="UP001367316"/>
    </source>
</evidence>
<dbReference type="EMBL" id="JBBPBF010000014">
    <property type="protein sequence ID" value="KAK7611421.1"/>
    <property type="molecule type" value="Genomic_DNA"/>
</dbReference>
<evidence type="ECO:0000313" key="2">
    <source>
        <dbReference type="EMBL" id="KAK7611421.1"/>
    </source>
</evidence>
<accession>A0ABR1N883</accession>
<evidence type="ECO:0000256" key="1">
    <source>
        <dbReference type="SAM" id="MobiDB-lite"/>
    </source>
</evidence>
<name>A0ABR1N883_9PEZI</name>
<sequence>MANDVDKQAESSQESMAAAFQASHEATMSLRSMRLLEHFKSTYAQDINSAVAFSRTHERVRPVARVDEAESHASLVNILAPQRENDQARINREVTRAVNSQFAQMMLKPLGPTLTGSQPGIRHQRYQATTGSPDLRWTANDSVSLSRTASVVQVDTQVLSEKQLRHLNHLTRVATEAENFLKTKRPAVEWAMMRIPALEKTMADLKSHFEVDTQVLSENQLRHLNHLTRVATEAENFLKTKRPAVEWAMKRIPALEKTMADLKSHFEAYDDHLRNPARDDA</sequence>
<dbReference type="Proteomes" id="UP001367316">
    <property type="component" value="Unassembled WGS sequence"/>
</dbReference>
<gene>
    <name evidence="2" type="ORF">JOL62DRAFT_603799</name>
</gene>